<dbReference type="InterPro" id="IPR032675">
    <property type="entry name" value="LRR_dom_sf"/>
</dbReference>
<accession>A0A0D7B5A2</accession>
<protein>
    <submittedName>
        <fullName evidence="1">Uncharacterized protein</fullName>
    </submittedName>
</protein>
<dbReference type="SUPFAM" id="SSF52047">
    <property type="entry name" value="RNI-like"/>
    <property type="match status" value="1"/>
</dbReference>
<reference evidence="1 2" key="1">
    <citation type="journal article" date="2015" name="Fungal Genet. Biol.">
        <title>Evolution of novel wood decay mechanisms in Agaricales revealed by the genome sequences of Fistulina hepatica and Cylindrobasidium torrendii.</title>
        <authorList>
            <person name="Floudas D."/>
            <person name="Held B.W."/>
            <person name="Riley R."/>
            <person name="Nagy L.G."/>
            <person name="Koehler G."/>
            <person name="Ransdell A.S."/>
            <person name="Younus H."/>
            <person name="Chow J."/>
            <person name="Chiniquy J."/>
            <person name="Lipzen A."/>
            <person name="Tritt A."/>
            <person name="Sun H."/>
            <person name="Haridas S."/>
            <person name="LaButti K."/>
            <person name="Ohm R.A."/>
            <person name="Kues U."/>
            <person name="Blanchette R.A."/>
            <person name="Grigoriev I.V."/>
            <person name="Minto R.E."/>
            <person name="Hibbett D.S."/>
        </authorList>
    </citation>
    <scope>NUCLEOTIDE SEQUENCE [LARGE SCALE GENOMIC DNA]</scope>
    <source>
        <strain evidence="1 2">FP15055 ss-10</strain>
    </source>
</reference>
<gene>
    <name evidence="1" type="ORF">CYLTODRAFT_424395</name>
</gene>
<keyword evidence="2" id="KW-1185">Reference proteome</keyword>
<name>A0A0D7B5A2_9AGAR</name>
<dbReference type="OrthoDB" id="3221235at2759"/>
<dbReference type="AlphaFoldDB" id="A0A0D7B5A2"/>
<dbReference type="SUPFAM" id="SSF81383">
    <property type="entry name" value="F-box domain"/>
    <property type="match status" value="1"/>
</dbReference>
<dbReference type="InterPro" id="IPR036047">
    <property type="entry name" value="F-box-like_dom_sf"/>
</dbReference>
<evidence type="ECO:0000313" key="1">
    <source>
        <dbReference type="EMBL" id="KIY65395.1"/>
    </source>
</evidence>
<dbReference type="Proteomes" id="UP000054007">
    <property type="component" value="Unassembled WGS sequence"/>
</dbReference>
<organism evidence="1 2">
    <name type="scientific">Cylindrobasidium torrendii FP15055 ss-10</name>
    <dbReference type="NCBI Taxonomy" id="1314674"/>
    <lineage>
        <taxon>Eukaryota</taxon>
        <taxon>Fungi</taxon>
        <taxon>Dikarya</taxon>
        <taxon>Basidiomycota</taxon>
        <taxon>Agaricomycotina</taxon>
        <taxon>Agaricomycetes</taxon>
        <taxon>Agaricomycetidae</taxon>
        <taxon>Agaricales</taxon>
        <taxon>Marasmiineae</taxon>
        <taxon>Physalacriaceae</taxon>
        <taxon>Cylindrobasidium</taxon>
    </lineage>
</organism>
<dbReference type="Gene3D" id="1.20.1280.50">
    <property type="match status" value="1"/>
</dbReference>
<evidence type="ECO:0000313" key="2">
    <source>
        <dbReference type="Proteomes" id="UP000054007"/>
    </source>
</evidence>
<dbReference type="EMBL" id="KN880592">
    <property type="protein sequence ID" value="KIY65395.1"/>
    <property type="molecule type" value="Genomic_DNA"/>
</dbReference>
<dbReference type="Gene3D" id="3.80.10.10">
    <property type="entry name" value="Ribonuclease Inhibitor"/>
    <property type="match status" value="1"/>
</dbReference>
<sequence>MTCERCGLSTKRPARTVENPTPFPEYFGQNVCVEPATAGRVVADFLYNAKKEEEEMASDIRTLEASLAQMKAEHAAAKVFIAKHEALLSRVHRLPNEILEQIFLFLPAAFNMSTIPFKSRGDFDKWHITWVCRQWRSVAIQATQLWNRISLGDRNHAEDNISSLLELSLSRTRGLLPLFLDISTGQMRATYAIILKYAAHIRFLKYRIYHEERGIPDDLEGHFESLQELEVVVDCERGLFDEQGPMYSDTEHDEFELSLDEYLSRFRLCTSLEVLDLRINTHSNGGYASHVDVTPKDVRFPWHSLRVFRLRVEDQCFFPLPDILAACQTLETLVVDGYKGTRFDEESDVLVLPRLTYVRLTNSLYVTTLPTFNVPSLRTLCLEGSNSNFNAPGPSSLFHSPHRLSTLRLRLSDILVQWKWKNIVVKMQQPLRRLQLQMGRPNSGKRPYFPSGQPAPVLPLARKVRLDFPCHIEGRFEELIPWVRCGDHLESLTLVFREWDSAQIRQDCYNTWREDEADCEFPTYDEAEEWAEQRLVASDFISQLKSLASTGVTVEMILQEADGSSAMLSNIYT</sequence>
<proteinExistence type="predicted"/>